<dbReference type="FunFam" id="3.40.50.2000:FF:000020">
    <property type="entry name" value="Glycosyltransferase"/>
    <property type="match status" value="1"/>
</dbReference>
<dbReference type="InterPro" id="IPR035595">
    <property type="entry name" value="UDP_glycos_trans_CS"/>
</dbReference>
<dbReference type="EMBL" id="CM016556">
    <property type="protein sequence ID" value="TKW16634.1"/>
    <property type="molecule type" value="Genomic_DNA"/>
</dbReference>
<proteinExistence type="inferred from homology"/>
<dbReference type="InterPro" id="IPR050481">
    <property type="entry name" value="UDP-glycosyltransf_plant"/>
</dbReference>
<accession>A0A4U6UNT8</accession>
<keyword evidence="2 3" id="KW-0808">Transferase</keyword>
<dbReference type="AlphaFoldDB" id="A0A4U6UNT8"/>
<dbReference type="SUPFAM" id="SSF53756">
    <property type="entry name" value="UDP-Glycosyltransferase/glycogen phosphorylase"/>
    <property type="match status" value="1"/>
</dbReference>
<keyword evidence="6" id="KW-1185">Reference proteome</keyword>
<sequence length="479" mass="52232">MGSQSHDDKAKKRVVIYAPPPVMGSHLVSLVELGELLAAHGLEVTVVLGGRTDDDQAAAGSFAEGAATAHPELSFHRLPCVTLPRDVHAHDPVSQAFELARASNSDLREFLRAASPPPAALVLDFFCGSAVDVGAELGIPTYFFFTTSISGLAELIYHPSIHERTTQSLRDLGGTLLHAPGIPPIPVDHLPASYLDRDSLGNRLFLALCEQMCRSQGLIVNSFRSLEPRATDAIVNGLCTPPGRRTPPLHCIGPLVKQVEEPGANRHECLAWLDAQPEASVVFLCFGTMGRFSAEQTRRVACGLETSGQRFLWVVRRPLGEDNGHKPTDLDFDLDALLPDGFLARTKGKGLVVKSWAPQSEVLSHAAIGGFVTHCGWNSVLEAVTGGVPMLAWPMYAEQRMNKVFLVEELRLAVALEGYDKGMVGDEEVAAKVRWLMESDGGRELRERTRAAMRWAKEAISDAGESTTWLLELVRQWKR</sequence>
<dbReference type="InterPro" id="IPR002213">
    <property type="entry name" value="UDP_glucos_trans"/>
</dbReference>
<dbReference type="Gramene" id="TKW16634">
    <property type="protein sequence ID" value="TKW16634"/>
    <property type="gene ID" value="SEVIR_5G312200v2"/>
</dbReference>
<keyword evidence="3" id="KW-0328">Glycosyltransferase</keyword>
<dbReference type="Proteomes" id="UP000298652">
    <property type="component" value="Chromosome 5"/>
</dbReference>
<dbReference type="PANTHER" id="PTHR48048">
    <property type="entry name" value="GLYCOSYLTRANSFERASE"/>
    <property type="match status" value="1"/>
</dbReference>
<evidence type="ECO:0000256" key="1">
    <source>
        <dbReference type="ARBA" id="ARBA00009995"/>
    </source>
</evidence>
<evidence type="ECO:0000256" key="2">
    <source>
        <dbReference type="ARBA" id="ARBA00022679"/>
    </source>
</evidence>
<evidence type="ECO:0000313" key="5">
    <source>
        <dbReference type="EMBL" id="TKW16634.1"/>
    </source>
</evidence>
<dbReference type="Pfam" id="PF00201">
    <property type="entry name" value="UDPGT"/>
    <property type="match status" value="1"/>
</dbReference>
<evidence type="ECO:0000256" key="4">
    <source>
        <dbReference type="RuleBase" id="RU362057"/>
    </source>
</evidence>
<dbReference type="Gene3D" id="3.40.50.2000">
    <property type="entry name" value="Glycogen Phosphorylase B"/>
    <property type="match status" value="2"/>
</dbReference>
<gene>
    <name evidence="5" type="ORF">SEVIR_5G312200v2</name>
</gene>
<dbReference type="PANTHER" id="PTHR48048:SF3">
    <property type="entry name" value="GLYCOSYLTRANSFERASE"/>
    <property type="match status" value="1"/>
</dbReference>
<dbReference type="EC" id="2.4.1.-" evidence="4"/>
<dbReference type="OMA" id="FREMGGD"/>
<evidence type="ECO:0000313" key="6">
    <source>
        <dbReference type="Proteomes" id="UP000298652"/>
    </source>
</evidence>
<comment type="similarity">
    <text evidence="1 3">Belongs to the UDP-glycosyltransferase family.</text>
</comment>
<dbReference type="GO" id="GO:0035251">
    <property type="term" value="F:UDP-glucosyltransferase activity"/>
    <property type="evidence" value="ECO:0007669"/>
    <property type="project" value="InterPro"/>
</dbReference>
<dbReference type="PROSITE" id="PS00375">
    <property type="entry name" value="UDPGT"/>
    <property type="match status" value="1"/>
</dbReference>
<organism evidence="5 6">
    <name type="scientific">Setaria viridis</name>
    <name type="common">Green bristlegrass</name>
    <name type="synonym">Setaria italica subsp. viridis</name>
    <dbReference type="NCBI Taxonomy" id="4556"/>
    <lineage>
        <taxon>Eukaryota</taxon>
        <taxon>Viridiplantae</taxon>
        <taxon>Streptophyta</taxon>
        <taxon>Embryophyta</taxon>
        <taxon>Tracheophyta</taxon>
        <taxon>Spermatophyta</taxon>
        <taxon>Magnoliopsida</taxon>
        <taxon>Liliopsida</taxon>
        <taxon>Poales</taxon>
        <taxon>Poaceae</taxon>
        <taxon>PACMAD clade</taxon>
        <taxon>Panicoideae</taxon>
        <taxon>Panicodae</taxon>
        <taxon>Paniceae</taxon>
        <taxon>Cenchrinae</taxon>
        <taxon>Setaria</taxon>
    </lineage>
</organism>
<protein>
    <recommendedName>
        <fullName evidence="4">Glycosyltransferase</fullName>
        <ecNumber evidence="4">2.4.1.-</ecNumber>
    </recommendedName>
</protein>
<name>A0A4U6UNT8_SETVI</name>
<dbReference type="CDD" id="cd03784">
    <property type="entry name" value="GT1_Gtf-like"/>
    <property type="match status" value="1"/>
</dbReference>
<reference evidence="5" key="1">
    <citation type="submission" date="2019-03" db="EMBL/GenBank/DDBJ databases">
        <title>WGS assembly of Setaria viridis.</title>
        <authorList>
            <person name="Huang P."/>
            <person name="Jenkins J."/>
            <person name="Grimwood J."/>
            <person name="Barry K."/>
            <person name="Healey A."/>
            <person name="Mamidi S."/>
            <person name="Sreedasyam A."/>
            <person name="Shu S."/>
            <person name="Feldman M."/>
            <person name="Wu J."/>
            <person name="Yu Y."/>
            <person name="Chen C."/>
            <person name="Johnson J."/>
            <person name="Rokhsar D."/>
            <person name="Baxter I."/>
            <person name="Schmutz J."/>
            <person name="Brutnell T."/>
            <person name="Kellogg E."/>
        </authorList>
    </citation>
    <scope>NUCLEOTIDE SEQUENCE [LARGE SCALE GENOMIC DNA]</scope>
</reference>
<evidence type="ECO:0000256" key="3">
    <source>
        <dbReference type="RuleBase" id="RU003718"/>
    </source>
</evidence>